<organism evidence="2 3">
    <name type="scientific">Acrobeloides nanus</name>
    <dbReference type="NCBI Taxonomy" id="290746"/>
    <lineage>
        <taxon>Eukaryota</taxon>
        <taxon>Metazoa</taxon>
        <taxon>Ecdysozoa</taxon>
        <taxon>Nematoda</taxon>
        <taxon>Chromadorea</taxon>
        <taxon>Rhabditida</taxon>
        <taxon>Tylenchina</taxon>
        <taxon>Cephalobomorpha</taxon>
        <taxon>Cephaloboidea</taxon>
        <taxon>Cephalobidae</taxon>
        <taxon>Acrobeloides</taxon>
    </lineage>
</organism>
<dbReference type="GO" id="GO:0005975">
    <property type="term" value="P:carbohydrate metabolic process"/>
    <property type="evidence" value="ECO:0007669"/>
    <property type="project" value="InterPro"/>
</dbReference>
<dbReference type="InterPro" id="IPR011583">
    <property type="entry name" value="Chitinase_II/V-like_cat"/>
</dbReference>
<protein>
    <submittedName>
        <fullName evidence="3">GH18 domain-containing protein</fullName>
    </submittedName>
</protein>
<dbReference type="Proteomes" id="UP000887540">
    <property type="component" value="Unplaced"/>
</dbReference>
<feature type="domain" description="GH18" evidence="1">
    <location>
        <begin position="14"/>
        <end position="223"/>
    </location>
</feature>
<dbReference type="GO" id="GO:0008061">
    <property type="term" value="F:chitin binding"/>
    <property type="evidence" value="ECO:0007669"/>
    <property type="project" value="InterPro"/>
</dbReference>
<dbReference type="PANTHER" id="PTHR46073:SF11">
    <property type="entry name" value="GH18 DOMAIN-CONTAINING PROTEIN"/>
    <property type="match status" value="1"/>
</dbReference>
<dbReference type="PROSITE" id="PS51910">
    <property type="entry name" value="GH18_2"/>
    <property type="match status" value="1"/>
</dbReference>
<evidence type="ECO:0000259" key="1">
    <source>
        <dbReference type="PROSITE" id="PS51910"/>
    </source>
</evidence>
<accession>A0A914CTM6</accession>
<dbReference type="AlphaFoldDB" id="A0A914CTM6"/>
<dbReference type="Gene3D" id="3.20.20.80">
    <property type="entry name" value="Glycosidases"/>
    <property type="match status" value="1"/>
</dbReference>
<dbReference type="PANTHER" id="PTHR46073">
    <property type="entry name" value="CHITINASE"/>
    <property type="match status" value="1"/>
</dbReference>
<dbReference type="SUPFAM" id="SSF51445">
    <property type="entry name" value="(Trans)glycosidases"/>
    <property type="match status" value="1"/>
</dbReference>
<proteinExistence type="predicted"/>
<dbReference type="SMART" id="SM00636">
    <property type="entry name" value="Glyco_18"/>
    <property type="match status" value="1"/>
</dbReference>
<dbReference type="InterPro" id="IPR017853">
    <property type="entry name" value="GH"/>
</dbReference>
<evidence type="ECO:0000313" key="3">
    <source>
        <dbReference type="WBParaSite" id="ACRNAN_scaffold1362.g28444.t1"/>
    </source>
</evidence>
<dbReference type="WBParaSite" id="ACRNAN_scaffold1362.g28444.t1">
    <property type="protein sequence ID" value="ACRNAN_scaffold1362.g28444.t1"/>
    <property type="gene ID" value="ACRNAN_scaffold1362.g28444"/>
</dbReference>
<reference evidence="3" key="1">
    <citation type="submission" date="2022-11" db="UniProtKB">
        <authorList>
            <consortium name="WormBaseParasite"/>
        </authorList>
    </citation>
    <scope>IDENTIFICATION</scope>
</reference>
<sequence>MNRILPKLFYPQNERIIGYLINNEIISLHRSKNLTHLVIGFARLANRGTLTCHSLPITSKESNLNILFSVGGLVGSQHFSEVASKDERRSVFVKSVIEKLEKKNFDGVDIAWISPRNDQDWENYLKLMRELREAMSKFEQTKHSKKWTLSFSYMEDVENNQLLQKYSDFSINILPIFNPILKQQDYYHELVDKLAYPLTERLQTPLSTLSLNMASTQNPPISQ</sequence>
<evidence type="ECO:0000313" key="2">
    <source>
        <dbReference type="Proteomes" id="UP000887540"/>
    </source>
</evidence>
<dbReference type="InterPro" id="IPR001223">
    <property type="entry name" value="Glyco_hydro18_cat"/>
</dbReference>
<name>A0A914CTM6_9BILA</name>
<dbReference type="Pfam" id="PF00704">
    <property type="entry name" value="Glyco_hydro_18"/>
    <property type="match status" value="1"/>
</dbReference>
<keyword evidence="2" id="KW-1185">Reference proteome</keyword>